<proteinExistence type="predicted"/>
<keyword evidence="6" id="KW-0560">Oxidoreductase</keyword>
<dbReference type="InterPro" id="IPR005720">
    <property type="entry name" value="Dihydroorotate_DH_cat"/>
</dbReference>
<evidence type="ECO:0000256" key="1">
    <source>
        <dbReference type="ARBA" id="ARBA00001917"/>
    </source>
</evidence>
<dbReference type="GO" id="GO:0005737">
    <property type="term" value="C:cytoplasm"/>
    <property type="evidence" value="ECO:0007669"/>
    <property type="project" value="InterPro"/>
</dbReference>
<comment type="pathway">
    <text evidence="2">Pyrimidine metabolism; UMP biosynthesis via de novo pathway.</text>
</comment>
<dbReference type="Gene3D" id="3.20.20.70">
    <property type="entry name" value="Aldolase class I"/>
    <property type="match status" value="1"/>
</dbReference>
<keyword evidence="4" id="KW-0288">FMN</keyword>
<dbReference type="NCBIfam" id="NF005741">
    <property type="entry name" value="PRK07565.1"/>
    <property type="match status" value="1"/>
</dbReference>
<sequence>MIDLTKTIDLSTNYLGLKLKSPLVASSSPMCQEVGNVRRLEDAGASAVVLHSLFEEQIDIDSDQLDRFITESNDVSAESTSHFPDLLYKVMGPEAYLKHIVKCKQAVNIPIIASLNGTTNSGWTSYAKEMQQAGADALELNIYYIPVDADASSQQVEQKYIDLVTAVRKEVTIPVAVKLGPYFSSMANMAKKLDAAGANGLVLFNRFYQPDFDLEALDVVPNLILSNSHELLLRLHWIAVIYGSVKADLALTGGVHSATDVVKSMMAGARIAMMTSALLKRGISYLDTITTELLVWMGEHEYDSIKQMQGSMSRNAVPQPGAFERANYMKVLSSYAMR</sequence>
<dbReference type="PANTHER" id="PTHR48109:SF3">
    <property type="entry name" value="SLL0744 PROTEIN"/>
    <property type="match status" value="1"/>
</dbReference>
<evidence type="ECO:0000313" key="8">
    <source>
        <dbReference type="EMBL" id="ABJ87908.1"/>
    </source>
</evidence>
<dbReference type="InterPro" id="IPR013785">
    <property type="entry name" value="Aldolase_TIM"/>
</dbReference>
<keyword evidence="3" id="KW-0285">Flavoprotein</keyword>
<dbReference type="SUPFAM" id="SSF51395">
    <property type="entry name" value="FMN-linked oxidoreductases"/>
    <property type="match status" value="1"/>
</dbReference>
<organism evidence="8">
    <name type="scientific">Solibacter usitatus (strain Ellin6076)</name>
    <dbReference type="NCBI Taxonomy" id="234267"/>
    <lineage>
        <taxon>Bacteria</taxon>
        <taxon>Pseudomonadati</taxon>
        <taxon>Acidobacteriota</taxon>
        <taxon>Terriglobia</taxon>
        <taxon>Bryobacterales</taxon>
        <taxon>Solibacteraceae</taxon>
        <taxon>Candidatus Solibacter</taxon>
    </lineage>
</organism>
<reference evidence="8" key="1">
    <citation type="submission" date="2006-10" db="EMBL/GenBank/DDBJ databases">
        <title>Complete sequence of Solibacter usitatus Ellin6076.</title>
        <authorList>
            <consortium name="US DOE Joint Genome Institute"/>
            <person name="Copeland A."/>
            <person name="Lucas S."/>
            <person name="Lapidus A."/>
            <person name="Barry K."/>
            <person name="Detter J.C."/>
            <person name="Glavina del Rio T."/>
            <person name="Hammon N."/>
            <person name="Israni S."/>
            <person name="Dalin E."/>
            <person name="Tice H."/>
            <person name="Pitluck S."/>
            <person name="Thompson L.S."/>
            <person name="Brettin T."/>
            <person name="Bruce D."/>
            <person name="Han C."/>
            <person name="Tapia R."/>
            <person name="Gilna P."/>
            <person name="Schmutz J."/>
            <person name="Larimer F."/>
            <person name="Land M."/>
            <person name="Hauser L."/>
            <person name="Kyrpides N."/>
            <person name="Mikhailova N."/>
            <person name="Janssen P.H."/>
            <person name="Kuske C.R."/>
            <person name="Richardson P."/>
        </authorList>
    </citation>
    <scope>NUCLEOTIDE SEQUENCE</scope>
    <source>
        <strain evidence="8">Ellin6076</strain>
    </source>
</reference>
<evidence type="ECO:0000256" key="6">
    <source>
        <dbReference type="ARBA" id="ARBA00023002"/>
    </source>
</evidence>
<dbReference type="PIRSF" id="PIRSF000164">
    <property type="entry name" value="DHO_oxidase"/>
    <property type="match status" value="1"/>
</dbReference>
<dbReference type="KEGG" id="sus:Acid_6995"/>
<dbReference type="HOGENOM" id="CLU_042042_4_0_0"/>
<feature type="domain" description="Dihydroorotate dehydrogenase catalytic" evidence="7">
    <location>
        <begin position="91"/>
        <end position="294"/>
    </location>
</feature>
<dbReference type="InterPro" id="IPR012135">
    <property type="entry name" value="Dihydroorotate_DH_1_2"/>
</dbReference>
<dbReference type="UniPathway" id="UPA00070"/>
<dbReference type="CDD" id="cd04739">
    <property type="entry name" value="DHOD_like"/>
    <property type="match status" value="1"/>
</dbReference>
<evidence type="ECO:0000259" key="7">
    <source>
        <dbReference type="Pfam" id="PF01180"/>
    </source>
</evidence>
<dbReference type="PANTHER" id="PTHR48109">
    <property type="entry name" value="DIHYDROOROTATE DEHYDROGENASE (QUINONE), MITOCHONDRIAL-RELATED"/>
    <property type="match status" value="1"/>
</dbReference>
<accession>Q01R12</accession>
<comment type="cofactor">
    <cofactor evidence="1">
        <name>FMN</name>
        <dbReference type="ChEBI" id="CHEBI:58210"/>
    </cofactor>
</comment>
<evidence type="ECO:0000256" key="3">
    <source>
        <dbReference type="ARBA" id="ARBA00022630"/>
    </source>
</evidence>
<evidence type="ECO:0000256" key="4">
    <source>
        <dbReference type="ARBA" id="ARBA00022643"/>
    </source>
</evidence>
<protein>
    <submittedName>
        <fullName evidence="8">Dihydroorotate dehydrogenase</fullName>
    </submittedName>
</protein>
<dbReference type="STRING" id="234267.Acid_6995"/>
<dbReference type="GO" id="GO:0044205">
    <property type="term" value="P:'de novo' UMP biosynthetic process"/>
    <property type="evidence" value="ECO:0007669"/>
    <property type="project" value="UniProtKB-UniPathway"/>
</dbReference>
<dbReference type="Pfam" id="PF01180">
    <property type="entry name" value="DHO_dh"/>
    <property type="match status" value="1"/>
</dbReference>
<dbReference type="GO" id="GO:0004152">
    <property type="term" value="F:dihydroorotate dehydrogenase activity"/>
    <property type="evidence" value="ECO:0007669"/>
    <property type="project" value="InterPro"/>
</dbReference>
<keyword evidence="5" id="KW-0665">Pyrimidine biosynthesis</keyword>
<dbReference type="InterPro" id="IPR050074">
    <property type="entry name" value="DHO_dehydrogenase"/>
</dbReference>
<evidence type="ECO:0000256" key="2">
    <source>
        <dbReference type="ARBA" id="ARBA00004725"/>
    </source>
</evidence>
<gene>
    <name evidence="8" type="ordered locus">Acid_6995</name>
</gene>
<dbReference type="AlphaFoldDB" id="Q01R12"/>
<evidence type="ECO:0000256" key="5">
    <source>
        <dbReference type="ARBA" id="ARBA00022975"/>
    </source>
</evidence>
<dbReference type="EMBL" id="CP000473">
    <property type="protein sequence ID" value="ABJ87908.1"/>
    <property type="molecule type" value="Genomic_DNA"/>
</dbReference>
<dbReference type="GO" id="GO:0006207">
    <property type="term" value="P:'de novo' pyrimidine nucleobase biosynthetic process"/>
    <property type="evidence" value="ECO:0007669"/>
    <property type="project" value="TreeGrafter"/>
</dbReference>
<dbReference type="eggNOG" id="COG0167">
    <property type="taxonomic scope" value="Bacteria"/>
</dbReference>
<name>Q01R12_SOLUE</name>
<dbReference type="InParanoid" id="Q01R12"/>